<name>A0A099WZF6_9PORP</name>
<comment type="caution">
    <text evidence="12">The sequence shown here is derived from an EMBL/GenBank/DDBJ whole genome shotgun (WGS) entry which is preliminary data.</text>
</comment>
<organism evidence="12 13">
    <name type="scientific">Porphyromonas gulae</name>
    <dbReference type="NCBI Taxonomy" id="111105"/>
    <lineage>
        <taxon>Bacteria</taxon>
        <taxon>Pseudomonadati</taxon>
        <taxon>Bacteroidota</taxon>
        <taxon>Bacteroidia</taxon>
        <taxon>Bacteroidales</taxon>
        <taxon>Porphyromonadaceae</taxon>
        <taxon>Porphyromonas</taxon>
    </lineage>
</organism>
<dbReference type="GO" id="GO:0009073">
    <property type="term" value="P:aromatic amino acid family biosynthetic process"/>
    <property type="evidence" value="ECO:0007669"/>
    <property type="project" value="UniProtKB-KW"/>
</dbReference>
<dbReference type="GO" id="GO:0003855">
    <property type="term" value="F:3-dehydroquinate dehydratase activity"/>
    <property type="evidence" value="ECO:0007669"/>
    <property type="project" value="UniProtKB-UniRule"/>
</dbReference>
<evidence type="ECO:0000256" key="1">
    <source>
        <dbReference type="ARBA" id="ARBA00001864"/>
    </source>
</evidence>
<comment type="similarity">
    <text evidence="4 8">Belongs to the type-II 3-dehydroquinase family.</text>
</comment>
<dbReference type="GO" id="GO:0009423">
    <property type="term" value="P:chorismate biosynthetic process"/>
    <property type="evidence" value="ECO:0007669"/>
    <property type="project" value="UniProtKB-UniRule"/>
</dbReference>
<dbReference type="NCBIfam" id="NF003805">
    <property type="entry name" value="PRK05395.1-2"/>
    <property type="match status" value="1"/>
</dbReference>
<dbReference type="PANTHER" id="PTHR21272:SF3">
    <property type="entry name" value="CATABOLIC 3-DEHYDROQUINASE"/>
    <property type="match status" value="1"/>
</dbReference>
<evidence type="ECO:0000256" key="7">
    <source>
        <dbReference type="ARBA" id="ARBA00023239"/>
    </source>
</evidence>
<feature type="binding site" evidence="8 10">
    <location>
        <begin position="100"/>
        <end position="101"/>
    </location>
    <ligand>
        <name>substrate</name>
    </ligand>
</feature>
<keyword evidence="8" id="KW-0057">Aromatic amino acid biosynthesis</keyword>
<evidence type="ECO:0000256" key="8">
    <source>
        <dbReference type="HAMAP-Rule" id="MF_00169"/>
    </source>
</evidence>
<feature type="binding site" evidence="8 10">
    <location>
        <position position="86"/>
    </location>
    <ligand>
        <name>substrate</name>
    </ligand>
</feature>
<gene>
    <name evidence="8" type="primary">aroQ</name>
    <name evidence="12" type="ORF">HR15_01220</name>
</gene>
<dbReference type="GO" id="GO:0008652">
    <property type="term" value="P:amino acid biosynthetic process"/>
    <property type="evidence" value="ECO:0007669"/>
    <property type="project" value="UniProtKB-KW"/>
</dbReference>
<dbReference type="SUPFAM" id="SSF52304">
    <property type="entry name" value="Type II 3-dehydroquinate dehydratase"/>
    <property type="match status" value="1"/>
</dbReference>
<dbReference type="CDD" id="cd00466">
    <property type="entry name" value="DHQase_II"/>
    <property type="match status" value="1"/>
</dbReference>
<feature type="binding site" evidence="8 10">
    <location>
        <position position="73"/>
    </location>
    <ligand>
        <name>substrate</name>
    </ligand>
</feature>
<dbReference type="RefSeq" id="WP_039418225.1">
    <property type="nucleotide sequence ID" value="NZ_JRAJ01000010.1"/>
</dbReference>
<evidence type="ECO:0000256" key="10">
    <source>
        <dbReference type="PIRSR" id="PIRSR001399-2"/>
    </source>
</evidence>
<evidence type="ECO:0000313" key="13">
    <source>
        <dbReference type="Proteomes" id="UP000030146"/>
    </source>
</evidence>
<feature type="site" description="Transition state stabilizer" evidence="8 11">
    <location>
        <position position="18"/>
    </location>
</feature>
<protein>
    <recommendedName>
        <fullName evidence="6 8">3-dehydroquinate dehydratase</fullName>
        <shortName evidence="8">3-dehydroquinase</shortName>
        <ecNumber evidence="6 8">4.2.1.10</ecNumber>
    </recommendedName>
    <alternativeName>
        <fullName evidence="8">Type II DHQase</fullName>
    </alternativeName>
</protein>
<evidence type="ECO:0000256" key="6">
    <source>
        <dbReference type="ARBA" id="ARBA00012060"/>
    </source>
</evidence>
<dbReference type="PIRSF" id="PIRSF001399">
    <property type="entry name" value="DHquinase_II"/>
    <property type="match status" value="1"/>
</dbReference>
<dbReference type="UniPathway" id="UPA00053">
    <property type="reaction ID" value="UER00086"/>
</dbReference>
<comment type="pathway">
    <text evidence="3 8">Metabolic intermediate biosynthesis; chorismate biosynthesis; chorismate from D-erythrose 4-phosphate and phosphoenolpyruvate: step 3/7.</text>
</comment>
<keyword evidence="7 8" id="KW-0456">Lyase</keyword>
<dbReference type="PROSITE" id="PS01029">
    <property type="entry name" value="DEHYDROQUINASE_II"/>
    <property type="match status" value="1"/>
</dbReference>
<keyword evidence="13" id="KW-1185">Reference proteome</keyword>
<dbReference type="Gene3D" id="3.40.50.9100">
    <property type="entry name" value="Dehydroquinase, class II"/>
    <property type="match status" value="1"/>
</dbReference>
<feature type="binding site" evidence="8 10">
    <location>
        <position position="79"/>
    </location>
    <ligand>
        <name>substrate</name>
    </ligand>
</feature>
<evidence type="ECO:0000256" key="3">
    <source>
        <dbReference type="ARBA" id="ARBA00004902"/>
    </source>
</evidence>
<evidence type="ECO:0000256" key="2">
    <source>
        <dbReference type="ARBA" id="ARBA00003924"/>
    </source>
</evidence>
<evidence type="ECO:0000256" key="11">
    <source>
        <dbReference type="PIRSR" id="PIRSR001399-3"/>
    </source>
</evidence>
<sequence>MKLIHIINGPNLASLGKREPEIYGPRPFDAYLEDLRGLYPDATISYYQSNHEGELIDALYRAEQSGAMGVVLNAGGYTHTSVALLDAIRAIGIPVVEVHISSIFAREEYRRQSMIAPACRGIISGFGLESYRLAVDFLVKE</sequence>
<dbReference type="GO" id="GO:0019631">
    <property type="term" value="P:quinate catabolic process"/>
    <property type="evidence" value="ECO:0007669"/>
    <property type="project" value="TreeGrafter"/>
</dbReference>
<reference evidence="12 13" key="1">
    <citation type="submission" date="2014-08" db="EMBL/GenBank/DDBJ databases">
        <title>Porphyromonas gulae strain:COT-052_OH3439 Genome sequencing.</title>
        <authorList>
            <person name="Wallis C."/>
            <person name="Deusch O."/>
            <person name="O'Flynn C."/>
            <person name="Davis I."/>
            <person name="Jospin G."/>
            <person name="Darling A.E."/>
            <person name="Coil D.A."/>
            <person name="Alexiev A."/>
            <person name="Horsfall A."/>
            <person name="Kirkwood N."/>
            <person name="Harris S."/>
            <person name="Eisen J.A."/>
        </authorList>
    </citation>
    <scope>NUCLEOTIDE SEQUENCE [LARGE SCALE GENOMIC DNA]</scope>
    <source>
        <strain evidence="13">COT-052 OH3439</strain>
    </source>
</reference>
<dbReference type="Proteomes" id="UP000030146">
    <property type="component" value="Unassembled WGS sequence"/>
</dbReference>
<comment type="subunit">
    <text evidence="5 8">Homododecamer.</text>
</comment>
<dbReference type="Pfam" id="PF01220">
    <property type="entry name" value="DHquinase_II"/>
    <property type="match status" value="1"/>
</dbReference>
<dbReference type="GeneID" id="57239167"/>
<feature type="binding site" evidence="8 10">
    <location>
        <position position="110"/>
    </location>
    <ligand>
        <name>substrate</name>
    </ligand>
</feature>
<dbReference type="HAMAP" id="MF_00169">
    <property type="entry name" value="AroQ"/>
    <property type="match status" value="1"/>
</dbReference>
<feature type="active site" description="Proton donor" evidence="8 9">
    <location>
        <position position="99"/>
    </location>
</feature>
<comment type="catalytic activity">
    <reaction evidence="1 8">
        <text>3-dehydroquinate = 3-dehydroshikimate + H2O</text>
        <dbReference type="Rhea" id="RHEA:21096"/>
        <dbReference type="ChEBI" id="CHEBI:15377"/>
        <dbReference type="ChEBI" id="CHEBI:16630"/>
        <dbReference type="ChEBI" id="CHEBI:32364"/>
        <dbReference type="EC" id="4.2.1.10"/>
    </reaction>
</comment>
<evidence type="ECO:0000256" key="5">
    <source>
        <dbReference type="ARBA" id="ARBA00011193"/>
    </source>
</evidence>
<dbReference type="InterPro" id="IPR018509">
    <property type="entry name" value="DHquinase_II_CS"/>
</dbReference>
<evidence type="ECO:0000256" key="4">
    <source>
        <dbReference type="ARBA" id="ARBA00011037"/>
    </source>
</evidence>
<dbReference type="EMBL" id="JRAK01000015">
    <property type="protein sequence ID" value="KGN94283.1"/>
    <property type="molecule type" value="Genomic_DNA"/>
</dbReference>
<dbReference type="PANTHER" id="PTHR21272">
    <property type="entry name" value="CATABOLIC 3-DEHYDROQUINASE"/>
    <property type="match status" value="1"/>
</dbReference>
<evidence type="ECO:0000313" key="12">
    <source>
        <dbReference type="EMBL" id="KGN94283.1"/>
    </source>
</evidence>
<feature type="active site" description="Proton acceptor" evidence="8 9">
    <location>
        <position position="23"/>
    </location>
</feature>
<comment type="function">
    <text evidence="2 8">Catalyzes a trans-dehydration via an enolate intermediate.</text>
</comment>
<keyword evidence="8" id="KW-0028">Amino-acid biosynthesis</keyword>
<dbReference type="InterPro" id="IPR001874">
    <property type="entry name" value="DHquinase_II"/>
</dbReference>
<dbReference type="EC" id="4.2.1.10" evidence="6 8"/>
<accession>A0A099WZF6</accession>
<evidence type="ECO:0000256" key="9">
    <source>
        <dbReference type="PIRSR" id="PIRSR001399-1"/>
    </source>
</evidence>
<dbReference type="InterPro" id="IPR036441">
    <property type="entry name" value="DHquinase_II_sf"/>
</dbReference>
<proteinExistence type="inferred from homology"/>
<dbReference type="NCBIfam" id="NF003807">
    <property type="entry name" value="PRK05395.1-4"/>
    <property type="match status" value="1"/>
</dbReference>
<dbReference type="AlphaFoldDB" id="A0A099WZF6"/>